<dbReference type="AlphaFoldDB" id="A0A9J6A8C0"/>
<dbReference type="OrthoDB" id="1306244at2759"/>
<evidence type="ECO:0000313" key="2">
    <source>
        <dbReference type="EMBL" id="KAG5620255.1"/>
    </source>
</evidence>
<accession>A0A9J6A8C0</accession>
<evidence type="ECO:0000313" key="3">
    <source>
        <dbReference type="Proteomes" id="UP000824120"/>
    </source>
</evidence>
<gene>
    <name evidence="2" type="ORF">H5410_005473</name>
</gene>
<feature type="region of interest" description="Disordered" evidence="1">
    <location>
        <begin position="58"/>
        <end position="85"/>
    </location>
</feature>
<organism evidence="2 3">
    <name type="scientific">Solanum commersonii</name>
    <name type="common">Commerson's wild potato</name>
    <name type="synonym">Commerson's nightshade</name>
    <dbReference type="NCBI Taxonomy" id="4109"/>
    <lineage>
        <taxon>Eukaryota</taxon>
        <taxon>Viridiplantae</taxon>
        <taxon>Streptophyta</taxon>
        <taxon>Embryophyta</taxon>
        <taxon>Tracheophyta</taxon>
        <taxon>Spermatophyta</taxon>
        <taxon>Magnoliopsida</taxon>
        <taxon>eudicotyledons</taxon>
        <taxon>Gunneridae</taxon>
        <taxon>Pentapetalae</taxon>
        <taxon>asterids</taxon>
        <taxon>lamiids</taxon>
        <taxon>Solanales</taxon>
        <taxon>Solanaceae</taxon>
        <taxon>Solanoideae</taxon>
        <taxon>Solaneae</taxon>
        <taxon>Solanum</taxon>
    </lineage>
</organism>
<comment type="caution">
    <text evidence="2">The sequence shown here is derived from an EMBL/GenBank/DDBJ whole genome shotgun (WGS) entry which is preliminary data.</text>
</comment>
<evidence type="ECO:0000256" key="1">
    <source>
        <dbReference type="SAM" id="MobiDB-lite"/>
    </source>
</evidence>
<sequence>MLHHRNGCLASTQEQLDEIKTKYPLNEHAEALLGLGLTFIKPIWDDVLTDEHKRRTMLDSESNSEAELGDLLALEGTNGDADIDE</sequence>
<protein>
    <submittedName>
        <fullName evidence="2">Uncharacterized protein</fullName>
    </submittedName>
</protein>
<dbReference type="Proteomes" id="UP000824120">
    <property type="component" value="Chromosome 2"/>
</dbReference>
<name>A0A9J6A8C0_SOLCO</name>
<dbReference type="EMBL" id="JACXVP010000002">
    <property type="protein sequence ID" value="KAG5620255.1"/>
    <property type="molecule type" value="Genomic_DNA"/>
</dbReference>
<proteinExistence type="predicted"/>
<keyword evidence="3" id="KW-1185">Reference proteome</keyword>
<reference evidence="2 3" key="1">
    <citation type="submission" date="2020-09" db="EMBL/GenBank/DDBJ databases">
        <title>De no assembly of potato wild relative species, Solanum commersonii.</title>
        <authorList>
            <person name="Cho K."/>
        </authorList>
    </citation>
    <scope>NUCLEOTIDE SEQUENCE [LARGE SCALE GENOMIC DNA]</scope>
    <source>
        <strain evidence="2">LZ3.2</strain>
        <tissue evidence="2">Leaf</tissue>
    </source>
</reference>